<dbReference type="InterPro" id="IPR029063">
    <property type="entry name" value="SAM-dependent_MTases_sf"/>
</dbReference>
<dbReference type="InterPro" id="IPR013216">
    <property type="entry name" value="Methyltransf_11"/>
</dbReference>
<evidence type="ECO:0000313" key="2">
    <source>
        <dbReference type="EMBL" id="RQH57563.1"/>
    </source>
</evidence>
<dbReference type="CDD" id="cd02440">
    <property type="entry name" value="AdoMet_MTases"/>
    <property type="match status" value="1"/>
</dbReference>
<reference evidence="2 3" key="1">
    <citation type="journal article" date="2018" name="ACS Chem. Biol.">
        <title>Ketoreductase domain dysfunction expands chemodiversity: malyngamide biosynthesis in the cyanobacterium Okeania hirsuta.</title>
        <authorList>
            <person name="Moss N.A."/>
            <person name="Leao T."/>
            <person name="Rankin M."/>
            <person name="McCullough T.M."/>
            <person name="Qu P."/>
            <person name="Korobeynikov A."/>
            <person name="Smith J.L."/>
            <person name="Gerwick L."/>
            <person name="Gerwick W.H."/>
        </authorList>
    </citation>
    <scope>NUCLEOTIDE SEQUENCE [LARGE SCALE GENOMIC DNA]</scope>
    <source>
        <strain evidence="2 3">PAB10Feb10-1</strain>
    </source>
</reference>
<keyword evidence="3" id="KW-1185">Reference proteome</keyword>
<comment type="caution">
    <text evidence="2">The sequence shown here is derived from an EMBL/GenBank/DDBJ whole genome shotgun (WGS) entry which is preliminary data.</text>
</comment>
<gene>
    <name evidence="2" type="ORF">D5R40_00005</name>
</gene>
<dbReference type="Gene3D" id="3.40.50.150">
    <property type="entry name" value="Vaccinia Virus protein VP39"/>
    <property type="match status" value="1"/>
</dbReference>
<dbReference type="Proteomes" id="UP000269154">
    <property type="component" value="Unassembled WGS sequence"/>
</dbReference>
<protein>
    <submittedName>
        <fullName evidence="2">Class I SAM-dependent methyltransferase</fullName>
    </submittedName>
</protein>
<organism evidence="2 3">
    <name type="scientific">Okeania hirsuta</name>
    <dbReference type="NCBI Taxonomy" id="1458930"/>
    <lineage>
        <taxon>Bacteria</taxon>
        <taxon>Bacillati</taxon>
        <taxon>Cyanobacteriota</taxon>
        <taxon>Cyanophyceae</taxon>
        <taxon>Oscillatoriophycideae</taxon>
        <taxon>Oscillatoriales</taxon>
        <taxon>Microcoleaceae</taxon>
        <taxon>Okeania</taxon>
    </lineage>
</organism>
<evidence type="ECO:0000313" key="3">
    <source>
        <dbReference type="Proteomes" id="UP000269154"/>
    </source>
</evidence>
<dbReference type="AlphaFoldDB" id="A0A3N6RSD1"/>
<accession>A0A3N6RSD1</accession>
<sequence length="207" mass="23582">MLEHNSWSLLTMFDSYKDIFNQRGLSYHQAMMTYPLARAEEFNQVLKLAKIKDDNVICDVPSGGCYLSNFIPRCAKLISIETSEKFIECSQKKDHNIALVCENISHIPLLSESIDRVISLAALHHVDDKFGFYQEAYRLLAQGGICCLADVRKGSKVADFLNIFVDRYNSMGHQGAFWDKNTANQLETVGFQVLVHQAISFDWQFDS</sequence>
<feature type="domain" description="Methyltransferase type 11" evidence="1">
    <location>
        <begin position="64"/>
        <end position="147"/>
    </location>
</feature>
<dbReference type="EMBL" id="RCBY01000001">
    <property type="protein sequence ID" value="RQH57563.1"/>
    <property type="molecule type" value="Genomic_DNA"/>
</dbReference>
<keyword evidence="2" id="KW-0489">Methyltransferase</keyword>
<proteinExistence type="predicted"/>
<dbReference type="SUPFAM" id="SSF53335">
    <property type="entry name" value="S-adenosyl-L-methionine-dependent methyltransferases"/>
    <property type="match status" value="1"/>
</dbReference>
<keyword evidence="2" id="KW-0808">Transferase</keyword>
<dbReference type="GO" id="GO:0032259">
    <property type="term" value="P:methylation"/>
    <property type="evidence" value="ECO:0007669"/>
    <property type="project" value="UniProtKB-KW"/>
</dbReference>
<name>A0A3N6RSD1_9CYAN</name>
<dbReference type="GO" id="GO:0008757">
    <property type="term" value="F:S-adenosylmethionine-dependent methyltransferase activity"/>
    <property type="evidence" value="ECO:0007669"/>
    <property type="project" value="InterPro"/>
</dbReference>
<evidence type="ECO:0000259" key="1">
    <source>
        <dbReference type="Pfam" id="PF08241"/>
    </source>
</evidence>
<dbReference type="Pfam" id="PF08241">
    <property type="entry name" value="Methyltransf_11"/>
    <property type="match status" value="1"/>
</dbReference>
<dbReference type="OrthoDB" id="9765084at2"/>